<name>A0ABT1WDQ5_9BURK</name>
<accession>A0ABT1WDQ5</accession>
<evidence type="ECO:0000313" key="1">
    <source>
        <dbReference type="EMBL" id="MCQ8895645.1"/>
    </source>
</evidence>
<dbReference type="RefSeq" id="WP_256763338.1">
    <property type="nucleotide sequence ID" value="NZ_JANIGO010000001.1"/>
</dbReference>
<proteinExistence type="predicted"/>
<reference evidence="1 2" key="1">
    <citation type="submission" date="2022-07" db="EMBL/GenBank/DDBJ databases">
        <authorList>
            <person name="Xamxidin M."/>
            <person name="Wu M."/>
        </authorList>
    </citation>
    <scope>NUCLEOTIDE SEQUENCE [LARGE SCALE GENOMIC DNA]</scope>
    <source>
        <strain evidence="1 2">NBRC 111650</strain>
    </source>
</reference>
<organism evidence="1 2">
    <name type="scientific">Limnobacter humi</name>
    <dbReference type="NCBI Taxonomy" id="1778671"/>
    <lineage>
        <taxon>Bacteria</taxon>
        <taxon>Pseudomonadati</taxon>
        <taxon>Pseudomonadota</taxon>
        <taxon>Betaproteobacteria</taxon>
        <taxon>Burkholderiales</taxon>
        <taxon>Burkholderiaceae</taxon>
        <taxon>Limnobacter</taxon>
    </lineage>
</organism>
<protein>
    <submittedName>
        <fullName evidence="1">Uncharacterized protein</fullName>
    </submittedName>
</protein>
<sequence length="341" mass="38188">MNLYPSLSKRDGSQWLVWLASASRHLPELGRALQFLQSASESMDAAHTVDARQLAQRLRQAGGKYIGQARCPSAASCDKIACRLDTLGAWLGQELQHGRWSVEAGEALLGLGSHVLLRVFGQCEGADDRAGVLVRSVRQFARDWLQWLDRLPQSSSERALTVYPVAMQDQLGIVEPVVWWKALATTDRVVLTGLVEEDIRGMAETQPSAAVNWRSFDKRWRRLRLKGLLEYLDEPVLLAELLRKSAVDDFEAAQAIAHLRRAGRAREAIVQAEQWMRALPKSPVLAAALFDLYMADGWDDEALALAVQQYAYDPHPDWIDRLACLNTPAARAQTAIWRQQV</sequence>
<gene>
    <name evidence="1" type="ORF">NQT62_04205</name>
</gene>
<dbReference type="EMBL" id="JANIGO010000001">
    <property type="protein sequence ID" value="MCQ8895645.1"/>
    <property type="molecule type" value="Genomic_DNA"/>
</dbReference>
<keyword evidence="2" id="KW-1185">Reference proteome</keyword>
<comment type="caution">
    <text evidence="1">The sequence shown here is derived from an EMBL/GenBank/DDBJ whole genome shotgun (WGS) entry which is preliminary data.</text>
</comment>
<dbReference type="Proteomes" id="UP001204142">
    <property type="component" value="Unassembled WGS sequence"/>
</dbReference>
<evidence type="ECO:0000313" key="2">
    <source>
        <dbReference type="Proteomes" id="UP001204142"/>
    </source>
</evidence>